<dbReference type="InterPro" id="IPR002877">
    <property type="entry name" value="RNA_MeTrfase_FtsJ_dom"/>
</dbReference>
<dbReference type="InterPro" id="IPR029063">
    <property type="entry name" value="SAM-dependent_MTases_sf"/>
</dbReference>
<dbReference type="PANTHER" id="PTHR10920">
    <property type="entry name" value="RIBOSOMAL RNA METHYLTRANSFERASE"/>
    <property type="match status" value="1"/>
</dbReference>
<dbReference type="EMBL" id="CP076665">
    <property type="protein sequence ID" value="QWU89821.1"/>
    <property type="molecule type" value="Genomic_DNA"/>
</dbReference>
<dbReference type="PANTHER" id="PTHR10920:SF18">
    <property type="entry name" value="RRNA METHYLTRANSFERASE 2, MITOCHONDRIAL"/>
    <property type="match status" value="1"/>
</dbReference>
<dbReference type="Pfam" id="PF01728">
    <property type="entry name" value="FtsJ"/>
    <property type="match status" value="1"/>
</dbReference>
<dbReference type="Proteomes" id="UP000825434">
    <property type="component" value="Chromosome 5"/>
</dbReference>
<organism evidence="8 9">
    <name type="scientific">Candidozyma haemuli</name>
    <dbReference type="NCBI Taxonomy" id="45357"/>
    <lineage>
        <taxon>Eukaryota</taxon>
        <taxon>Fungi</taxon>
        <taxon>Dikarya</taxon>
        <taxon>Ascomycota</taxon>
        <taxon>Saccharomycotina</taxon>
        <taxon>Pichiomycetes</taxon>
        <taxon>Metschnikowiaceae</taxon>
        <taxon>Candidozyma</taxon>
    </lineage>
</organism>
<evidence type="ECO:0000259" key="7">
    <source>
        <dbReference type="Pfam" id="PF01728"/>
    </source>
</evidence>
<protein>
    <recommendedName>
        <fullName evidence="6">rRNA methyltransferase 2, mitochondrial</fullName>
    </recommendedName>
</protein>
<evidence type="ECO:0000256" key="5">
    <source>
        <dbReference type="ARBA" id="ARBA00022691"/>
    </source>
</evidence>
<keyword evidence="3" id="KW-0489">Methyltransferase</keyword>
<gene>
    <name evidence="8" type="ORF">CA3LBN_004169</name>
</gene>
<dbReference type="SUPFAM" id="SSF53335">
    <property type="entry name" value="S-adenosyl-L-methionine-dependent methyltransferases"/>
    <property type="match status" value="1"/>
</dbReference>
<proteinExistence type="inferred from homology"/>
<accession>A0ABX8I965</accession>
<evidence type="ECO:0000256" key="4">
    <source>
        <dbReference type="ARBA" id="ARBA00022679"/>
    </source>
</evidence>
<dbReference type="InterPro" id="IPR015507">
    <property type="entry name" value="rRNA-MeTfrase_E"/>
</dbReference>
<keyword evidence="9" id="KW-1185">Reference proteome</keyword>
<evidence type="ECO:0000256" key="3">
    <source>
        <dbReference type="ARBA" id="ARBA00022603"/>
    </source>
</evidence>
<dbReference type="HAMAP" id="MF_01547">
    <property type="entry name" value="RNA_methyltr_E"/>
    <property type="match status" value="1"/>
</dbReference>
<feature type="domain" description="Ribosomal RNA methyltransferase FtsJ" evidence="7">
    <location>
        <begin position="14"/>
        <end position="180"/>
    </location>
</feature>
<name>A0ABX8I965_9ASCO</name>
<dbReference type="Gene3D" id="3.40.50.150">
    <property type="entry name" value="Vaccinia Virus protein VP39"/>
    <property type="match status" value="1"/>
</dbReference>
<evidence type="ECO:0000256" key="6">
    <source>
        <dbReference type="ARBA" id="ARBA00041184"/>
    </source>
</evidence>
<keyword evidence="2" id="KW-0698">rRNA processing</keyword>
<keyword evidence="4" id="KW-0808">Transferase</keyword>
<reference evidence="8 9" key="1">
    <citation type="submission" date="2021-06" db="EMBL/GenBank/DDBJ databases">
        <title>Candida outbreak in Lebanon.</title>
        <authorList>
            <person name="Finianos M."/>
        </authorList>
    </citation>
    <scope>NUCLEOTIDE SEQUENCE [LARGE SCALE GENOMIC DNA]</scope>
    <source>
        <strain evidence="8">CA3LBN</strain>
    </source>
</reference>
<evidence type="ECO:0000313" key="8">
    <source>
        <dbReference type="EMBL" id="QWU89821.1"/>
    </source>
</evidence>
<comment type="similarity">
    <text evidence="1">Belongs to the class I-like SAM-binding methyltransferase superfamily. RNA methyltransferase RlmE family.</text>
</comment>
<evidence type="ECO:0000256" key="1">
    <source>
        <dbReference type="ARBA" id="ARBA00009258"/>
    </source>
</evidence>
<evidence type="ECO:0000313" key="9">
    <source>
        <dbReference type="Proteomes" id="UP000825434"/>
    </source>
</evidence>
<dbReference type="InterPro" id="IPR050082">
    <property type="entry name" value="RNA_methyltr_RlmE"/>
</dbReference>
<evidence type="ECO:0000256" key="2">
    <source>
        <dbReference type="ARBA" id="ARBA00022552"/>
    </source>
</evidence>
<sequence length="399" mass="44545">MVDPHAKKSKTDGYRSRAAYKLLELDTKFRLFGKSTRNIVDLGFAPGAWTQVALNKSRARGVSPTILGVDLIHCQPPEGSSFIQGDIFSKKTHNSIQTFFEPRGPLDLVLSDMMTNTSGIGDNDHFASMELCDGVLLLASQMLQKNGSLVMKFYTGKEDQILQKRLEKVFARVHKVKPAALLLNPVKWLRGARKRHAADLYDASAYNPHTLHSNPFARALDATRMDISGKRFPLGNMIQTIVEKRGGKYEIVPVLEKPVLGVNPASYVLNRASYIAFAQKRVFLPIPSKRRQRDKKSLGQTRVVDDFIGVYRRLLEEAIRPLLDNVEGGDGPGMTVLPGNGPTKWENDTPHVYSPLVDKEVHLPYEENQQLCQLLLKHAQFCDCAPQPHGEALSQHGTL</sequence>
<keyword evidence="5" id="KW-0949">S-adenosyl-L-methionine</keyword>